<keyword evidence="3" id="KW-1185">Reference proteome</keyword>
<dbReference type="InterPro" id="IPR005135">
    <property type="entry name" value="Endo/exonuclease/phosphatase"/>
</dbReference>
<gene>
    <name evidence="2" type="ORF">BAR1_06515</name>
</gene>
<dbReference type="OrthoDB" id="9813425at2"/>
<dbReference type="SUPFAM" id="SSF56219">
    <property type="entry name" value="DNase I-like"/>
    <property type="match status" value="1"/>
</dbReference>
<evidence type="ECO:0000313" key="2">
    <source>
        <dbReference type="EMBL" id="AXX99722.1"/>
    </source>
</evidence>
<name>A0A347ULJ4_9RHOB</name>
<feature type="domain" description="Endonuclease/exonuclease/phosphatase" evidence="1">
    <location>
        <begin position="8"/>
        <end position="218"/>
    </location>
</feature>
<protein>
    <submittedName>
        <fullName evidence="2">Metal-dependent hydrolase</fullName>
    </submittedName>
</protein>
<dbReference type="AlphaFoldDB" id="A0A347ULJ4"/>
<proteinExistence type="predicted"/>
<dbReference type="KEGG" id="pamo:BAR1_06515"/>
<keyword evidence="2" id="KW-0378">Hydrolase</keyword>
<evidence type="ECO:0000313" key="3">
    <source>
        <dbReference type="Proteomes" id="UP000261704"/>
    </source>
</evidence>
<dbReference type="GO" id="GO:0016787">
    <property type="term" value="F:hydrolase activity"/>
    <property type="evidence" value="ECO:0007669"/>
    <property type="project" value="UniProtKB-KW"/>
</dbReference>
<organism evidence="2 3">
    <name type="scientific">Profundibacter amoris</name>
    <dbReference type="NCBI Taxonomy" id="2171755"/>
    <lineage>
        <taxon>Bacteria</taxon>
        <taxon>Pseudomonadati</taxon>
        <taxon>Pseudomonadota</taxon>
        <taxon>Alphaproteobacteria</taxon>
        <taxon>Rhodobacterales</taxon>
        <taxon>Paracoccaceae</taxon>
        <taxon>Profundibacter</taxon>
    </lineage>
</organism>
<dbReference type="RefSeq" id="WP_118944373.1">
    <property type="nucleotide sequence ID" value="NZ_CP032125.1"/>
</dbReference>
<dbReference type="Pfam" id="PF03372">
    <property type="entry name" value="Exo_endo_phos"/>
    <property type="match status" value="1"/>
</dbReference>
<reference evidence="2 3" key="1">
    <citation type="submission" date="2018-09" db="EMBL/GenBank/DDBJ databases">
        <title>Profundibacter amoris BAR1 gen. nov., sp. nov., a new member of the Roseobacter clade isolated at Lokis Castle Vent Field on the Arctic Mid-Oceanic Ridge.</title>
        <authorList>
            <person name="Le Moine Bauer S."/>
            <person name="Sjoeberg A.G."/>
            <person name="L'Haridon S."/>
            <person name="Stokke R."/>
            <person name="Roalkvam I."/>
            <person name="Steen I.H."/>
            <person name="Dahle H."/>
        </authorList>
    </citation>
    <scope>NUCLEOTIDE SEQUENCE [LARGE SCALE GENOMIC DNA]</scope>
    <source>
        <strain evidence="2 3">BAR1</strain>
    </source>
</reference>
<accession>A0A347ULJ4</accession>
<dbReference type="Proteomes" id="UP000261704">
    <property type="component" value="Chromosome"/>
</dbReference>
<dbReference type="InterPro" id="IPR036691">
    <property type="entry name" value="Endo/exonu/phosph_ase_sf"/>
</dbReference>
<evidence type="ECO:0000259" key="1">
    <source>
        <dbReference type="Pfam" id="PF03372"/>
    </source>
</evidence>
<dbReference type="Gene3D" id="3.60.10.10">
    <property type="entry name" value="Endonuclease/exonuclease/phosphatase"/>
    <property type="match status" value="1"/>
</dbReference>
<dbReference type="EMBL" id="CP032125">
    <property type="protein sequence ID" value="AXX99722.1"/>
    <property type="molecule type" value="Genomic_DNA"/>
</dbReference>
<sequence>MTQQFRIASYNLRKCVGLDRRRTPSRSLEVINSIGADIVALQEADRRLGKRPAALPADMVRAYSDFVPLVLDETGVSLGWHGNAVLVREGLEVGAIQRLSLPGLEPRGAVVADIGPLRLVAVHLGLIRRYRLEQMTAILAALAPLPARPTVITGDFNEWSPAKGMEPLKEQFTIHAPGLSFHAARPVAALDRFAIDRGVHMKTAGVVQTPLSRRASDHLPVWADVVVD</sequence>